<accession>U1X4P8</accession>
<dbReference type="AlphaFoldDB" id="U1X4P8"/>
<gene>
    <name evidence="1" type="ORF">HMPREF0083_02359</name>
</gene>
<dbReference type="STRING" id="649747.HMPREF0083_02359"/>
<dbReference type="PATRIC" id="fig|649747.3.peg.2145"/>
<sequence>MEDIMIKIDRDGEAYWSETVDLGVLGKFNSIFINLDGCDITGATDDMSQEEKIEKATKYYGNRFKELEANVGFINEQFLMWIITHLCDIEYPFWEFGDEDKGSEDYPDYIVKEEIKKFEDENGQLNHDPYNPSPIYKEIQEYNAYTNKDNLSSYEMIAKYLPVLNFKKLVDTIRADSIDTYEDNISFQVSSEVCGGMLLCATYGTIYANNELEVTHNC</sequence>
<evidence type="ECO:0000313" key="2">
    <source>
        <dbReference type="Proteomes" id="UP000016511"/>
    </source>
</evidence>
<dbReference type="EMBL" id="AWSJ01000147">
    <property type="protein sequence ID" value="ERI09518.1"/>
    <property type="molecule type" value="Genomic_DNA"/>
</dbReference>
<dbReference type="HOGENOM" id="CLU_1154847_0_0_9"/>
<dbReference type="Proteomes" id="UP000016511">
    <property type="component" value="Unassembled WGS sequence"/>
</dbReference>
<reference evidence="1 2" key="1">
    <citation type="submission" date="2013-08" db="EMBL/GenBank/DDBJ databases">
        <authorList>
            <person name="Weinstock G."/>
            <person name="Sodergren E."/>
            <person name="Wylie T."/>
            <person name="Fulton L."/>
            <person name="Fulton R."/>
            <person name="Fronick C."/>
            <person name="O'Laughlin M."/>
            <person name="Godfrey J."/>
            <person name="Miner T."/>
            <person name="Herter B."/>
            <person name="Appelbaum E."/>
            <person name="Cordes M."/>
            <person name="Lek S."/>
            <person name="Wollam A."/>
            <person name="Pepin K.H."/>
            <person name="Palsikar V.B."/>
            <person name="Mitreva M."/>
            <person name="Wilson R.K."/>
        </authorList>
    </citation>
    <scope>NUCLEOTIDE SEQUENCE [LARGE SCALE GENOMIC DNA]</scope>
    <source>
        <strain evidence="1 2">ATCC 12856</strain>
    </source>
</reference>
<name>U1X4P8_ANEAE</name>
<dbReference type="eggNOG" id="ENOG5033SW5">
    <property type="taxonomic scope" value="Bacteria"/>
</dbReference>
<keyword evidence="2" id="KW-1185">Reference proteome</keyword>
<protein>
    <submittedName>
        <fullName evidence="1">Uncharacterized protein</fullName>
    </submittedName>
</protein>
<organism evidence="1 2">
    <name type="scientific">Aneurinibacillus aneurinilyticus ATCC 12856</name>
    <dbReference type="NCBI Taxonomy" id="649747"/>
    <lineage>
        <taxon>Bacteria</taxon>
        <taxon>Bacillati</taxon>
        <taxon>Bacillota</taxon>
        <taxon>Bacilli</taxon>
        <taxon>Bacillales</taxon>
        <taxon>Paenibacillaceae</taxon>
        <taxon>Aneurinibacillus group</taxon>
        <taxon>Aneurinibacillus</taxon>
    </lineage>
</organism>
<comment type="caution">
    <text evidence="1">The sequence shown here is derived from an EMBL/GenBank/DDBJ whole genome shotgun (WGS) entry which is preliminary data.</text>
</comment>
<proteinExistence type="predicted"/>
<evidence type="ECO:0000313" key="1">
    <source>
        <dbReference type="EMBL" id="ERI09518.1"/>
    </source>
</evidence>